<dbReference type="GO" id="GO:0071555">
    <property type="term" value="P:cell wall organization"/>
    <property type="evidence" value="ECO:0007669"/>
    <property type="project" value="UniProtKB-UniRule"/>
</dbReference>
<dbReference type="InterPro" id="IPR050979">
    <property type="entry name" value="LD-transpeptidase"/>
</dbReference>
<dbReference type="GO" id="GO:0071972">
    <property type="term" value="F:peptidoglycan L,D-transpeptidase activity"/>
    <property type="evidence" value="ECO:0007669"/>
    <property type="project" value="TreeGrafter"/>
</dbReference>
<protein>
    <recommendedName>
        <fullName evidence="8">L,D-TPase catalytic domain-containing protein</fullName>
    </recommendedName>
</protein>
<reference evidence="9 10" key="1">
    <citation type="submission" date="2015-04" db="EMBL/GenBank/DDBJ databases">
        <title>Complete genome sequence of Sulfurovum lithotrophicum ATCC BAA-797T.</title>
        <authorList>
            <person name="Ahn J."/>
            <person name="Park G."/>
            <person name="Jeon W."/>
            <person name="Jang Y."/>
            <person name="Jang M."/>
            <person name="Lee H."/>
            <person name="Lee H."/>
        </authorList>
    </citation>
    <scope>NUCLEOTIDE SEQUENCE [LARGE SCALE GENOMIC DNA]</scope>
    <source>
        <strain evidence="10">ATCC BAA-797 / 42BKT</strain>
    </source>
</reference>
<dbReference type="PANTHER" id="PTHR30582">
    <property type="entry name" value="L,D-TRANSPEPTIDASE"/>
    <property type="match status" value="1"/>
</dbReference>
<keyword evidence="3" id="KW-0808">Transferase</keyword>
<keyword evidence="5 7" id="KW-0573">Peptidoglycan synthesis</keyword>
<name>A0A7U4M1R0_9BACT</name>
<keyword evidence="6 7" id="KW-0961">Cell wall biogenesis/degradation</keyword>
<dbReference type="GO" id="GO:0016740">
    <property type="term" value="F:transferase activity"/>
    <property type="evidence" value="ECO:0007669"/>
    <property type="project" value="UniProtKB-KW"/>
</dbReference>
<dbReference type="EMBL" id="CP011308">
    <property type="protein sequence ID" value="AKF25232.1"/>
    <property type="molecule type" value="Genomic_DNA"/>
</dbReference>
<dbReference type="InterPro" id="IPR005490">
    <property type="entry name" value="LD_TPept_cat_dom"/>
</dbReference>
<dbReference type="GO" id="GO:0008360">
    <property type="term" value="P:regulation of cell shape"/>
    <property type="evidence" value="ECO:0007669"/>
    <property type="project" value="UniProtKB-UniRule"/>
</dbReference>
<dbReference type="AlphaFoldDB" id="A0A7U4M1R0"/>
<proteinExistence type="inferred from homology"/>
<dbReference type="PROSITE" id="PS52029">
    <property type="entry name" value="LD_TPASE"/>
    <property type="match status" value="1"/>
</dbReference>
<reference evidence="10" key="2">
    <citation type="journal article" date="2017" name="Stand. Genomic Sci.">
        <title>Complete genome sequence of the sulfur-oxidizing chemolithoautotrophic Sulfurovum lithotrophicum 42BKTT.</title>
        <authorList>
            <person name="Jeon W."/>
            <person name="Priscilla L."/>
            <person name="Park G."/>
            <person name="Lee H."/>
            <person name="Lee N."/>
            <person name="Lee D."/>
            <person name="Kwon H."/>
            <person name="Ahn I."/>
            <person name="Lee C."/>
            <person name="Lee H."/>
            <person name="Ahn J."/>
        </authorList>
    </citation>
    <scope>NUCLEOTIDE SEQUENCE [LARGE SCALE GENOMIC DNA]</scope>
    <source>
        <strain evidence="10">ATCC BAA-797 / 42BKT</strain>
    </source>
</reference>
<dbReference type="Proteomes" id="UP000034444">
    <property type="component" value="Chromosome"/>
</dbReference>
<dbReference type="GO" id="GO:0018104">
    <property type="term" value="P:peptidoglycan-protein cross-linking"/>
    <property type="evidence" value="ECO:0007669"/>
    <property type="project" value="TreeGrafter"/>
</dbReference>
<dbReference type="KEGG" id="slh:YH65_07365"/>
<keyword evidence="4 7" id="KW-0133">Cell shape</keyword>
<evidence type="ECO:0000256" key="3">
    <source>
        <dbReference type="ARBA" id="ARBA00022679"/>
    </source>
</evidence>
<organism evidence="9 10">
    <name type="scientific">Sulfurovum lithotrophicum</name>
    <dbReference type="NCBI Taxonomy" id="206403"/>
    <lineage>
        <taxon>Bacteria</taxon>
        <taxon>Pseudomonadati</taxon>
        <taxon>Campylobacterota</taxon>
        <taxon>Epsilonproteobacteria</taxon>
        <taxon>Campylobacterales</taxon>
        <taxon>Sulfurovaceae</taxon>
        <taxon>Sulfurovum</taxon>
    </lineage>
</organism>
<dbReference type="Pfam" id="PF03734">
    <property type="entry name" value="YkuD"/>
    <property type="match status" value="1"/>
</dbReference>
<dbReference type="InterPro" id="IPR038063">
    <property type="entry name" value="Transpep_catalytic_dom"/>
</dbReference>
<evidence type="ECO:0000256" key="4">
    <source>
        <dbReference type="ARBA" id="ARBA00022960"/>
    </source>
</evidence>
<gene>
    <name evidence="9" type="ORF">YH65_07365</name>
</gene>
<comment type="similarity">
    <text evidence="2">Belongs to the YkuD family.</text>
</comment>
<evidence type="ECO:0000256" key="1">
    <source>
        <dbReference type="ARBA" id="ARBA00004752"/>
    </source>
</evidence>
<evidence type="ECO:0000256" key="5">
    <source>
        <dbReference type="ARBA" id="ARBA00022984"/>
    </source>
</evidence>
<sequence length="164" mass="19009">MRKSIALFFMLFVFSSDLFAYKEIVIDLSEQRAYAIEDGQIMFDGPVSSGVRGRETPQGEYRILQKKKYHRSNLWPKPDGGAKMNYMLRLTNSGIAMHLGHVPKSGPASHGCIRMKSGFAQRMYEWARVGTSVYVEGDIEDWYAMHQRRRIKSYYDEYVIVDAY</sequence>
<dbReference type="UniPathway" id="UPA00219"/>
<evidence type="ECO:0000259" key="8">
    <source>
        <dbReference type="PROSITE" id="PS52029"/>
    </source>
</evidence>
<evidence type="ECO:0000313" key="9">
    <source>
        <dbReference type="EMBL" id="AKF25232.1"/>
    </source>
</evidence>
<feature type="domain" description="L,D-TPase catalytic" evidence="8">
    <location>
        <begin position="22"/>
        <end position="136"/>
    </location>
</feature>
<dbReference type="GO" id="GO:0005576">
    <property type="term" value="C:extracellular region"/>
    <property type="evidence" value="ECO:0007669"/>
    <property type="project" value="TreeGrafter"/>
</dbReference>
<dbReference type="RefSeq" id="WP_046551310.1">
    <property type="nucleotide sequence ID" value="NZ_CP011308.1"/>
</dbReference>
<dbReference type="CDD" id="cd16913">
    <property type="entry name" value="YkuD_like"/>
    <property type="match status" value="1"/>
</dbReference>
<feature type="active site" description="Proton donor/acceptor" evidence="7">
    <location>
        <position position="98"/>
    </location>
</feature>
<evidence type="ECO:0000256" key="2">
    <source>
        <dbReference type="ARBA" id="ARBA00005992"/>
    </source>
</evidence>
<dbReference type="OrthoDB" id="463216at2"/>
<accession>A0A7U4M1R0</accession>
<feature type="active site" description="Nucleophile" evidence="7">
    <location>
        <position position="112"/>
    </location>
</feature>
<dbReference type="SUPFAM" id="SSF141523">
    <property type="entry name" value="L,D-transpeptidase catalytic domain-like"/>
    <property type="match status" value="1"/>
</dbReference>
<dbReference type="PANTHER" id="PTHR30582:SF2">
    <property type="entry name" value="L,D-TRANSPEPTIDASE YCIB-RELATED"/>
    <property type="match status" value="1"/>
</dbReference>
<comment type="pathway">
    <text evidence="1 7">Cell wall biogenesis; peptidoglycan biosynthesis.</text>
</comment>
<dbReference type="Gene3D" id="2.40.440.10">
    <property type="entry name" value="L,D-transpeptidase catalytic domain-like"/>
    <property type="match status" value="1"/>
</dbReference>
<keyword evidence="10" id="KW-1185">Reference proteome</keyword>
<evidence type="ECO:0000313" key="10">
    <source>
        <dbReference type="Proteomes" id="UP000034444"/>
    </source>
</evidence>
<evidence type="ECO:0000256" key="7">
    <source>
        <dbReference type="PROSITE-ProRule" id="PRU01373"/>
    </source>
</evidence>
<evidence type="ECO:0000256" key="6">
    <source>
        <dbReference type="ARBA" id="ARBA00023316"/>
    </source>
</evidence>